<feature type="domain" description="L,D-TPase catalytic" evidence="9">
    <location>
        <begin position="45"/>
        <end position="179"/>
    </location>
</feature>
<evidence type="ECO:0000256" key="2">
    <source>
        <dbReference type="ARBA" id="ARBA00005992"/>
    </source>
</evidence>
<evidence type="ECO:0000259" key="9">
    <source>
        <dbReference type="PROSITE" id="PS52029"/>
    </source>
</evidence>
<comment type="pathway">
    <text evidence="1 7">Cell wall biogenesis; peptidoglycan biosynthesis.</text>
</comment>
<proteinExistence type="inferred from homology"/>
<dbReference type="EMBL" id="VICH01000010">
    <property type="protein sequence ID" value="TQV66371.1"/>
    <property type="molecule type" value="Genomic_DNA"/>
</dbReference>
<keyword evidence="6 7" id="KW-0961">Cell wall biogenesis/degradation</keyword>
<dbReference type="UniPathway" id="UPA00219"/>
<dbReference type="GO" id="GO:0016740">
    <property type="term" value="F:transferase activity"/>
    <property type="evidence" value="ECO:0007669"/>
    <property type="project" value="UniProtKB-KW"/>
</dbReference>
<protein>
    <submittedName>
        <fullName evidence="10">L,D-transpeptidase family protein</fullName>
    </submittedName>
</protein>
<dbReference type="GO" id="GO:0008360">
    <property type="term" value="P:regulation of cell shape"/>
    <property type="evidence" value="ECO:0007669"/>
    <property type="project" value="UniProtKB-UniRule"/>
</dbReference>
<dbReference type="SUPFAM" id="SSF141523">
    <property type="entry name" value="L,D-transpeptidase catalytic domain-like"/>
    <property type="match status" value="1"/>
</dbReference>
<sequence length="180" mass="19650">MNRISRAFSRLFLLAIIGVVGVILWERFVPPAPPPTLVPIEGRIDRIVVAKAARTMTVFQGGTPVRTYQIALGFAPDGDKEQEGDGRTPEGTFKIDRRNGKSAFHLSLGLDYPRPEDIARARQAGVSPGGDIFIHGQPNGMGQFGTIKRDWTAGCIAVSDVEIEELWSITPIGTEVEIRP</sequence>
<evidence type="ECO:0000313" key="10">
    <source>
        <dbReference type="EMBL" id="TQV66371.1"/>
    </source>
</evidence>
<keyword evidence="4 7" id="KW-0133">Cell shape</keyword>
<keyword evidence="8" id="KW-1133">Transmembrane helix</keyword>
<feature type="active site" description="Proton donor/acceptor" evidence="7">
    <location>
        <position position="135"/>
    </location>
</feature>
<keyword evidence="11" id="KW-1185">Reference proteome</keyword>
<evidence type="ECO:0000313" key="11">
    <source>
        <dbReference type="Proteomes" id="UP000315816"/>
    </source>
</evidence>
<evidence type="ECO:0000256" key="6">
    <source>
        <dbReference type="ARBA" id="ARBA00023316"/>
    </source>
</evidence>
<dbReference type="InterPro" id="IPR038063">
    <property type="entry name" value="Transpep_catalytic_dom"/>
</dbReference>
<evidence type="ECO:0000256" key="8">
    <source>
        <dbReference type="SAM" id="Phobius"/>
    </source>
</evidence>
<dbReference type="AlphaFoldDB" id="A0A545SN32"/>
<dbReference type="CDD" id="cd16913">
    <property type="entry name" value="YkuD_like"/>
    <property type="match status" value="1"/>
</dbReference>
<evidence type="ECO:0000256" key="1">
    <source>
        <dbReference type="ARBA" id="ARBA00004752"/>
    </source>
</evidence>
<dbReference type="InterPro" id="IPR005490">
    <property type="entry name" value="LD_TPept_cat_dom"/>
</dbReference>
<dbReference type="Pfam" id="PF03734">
    <property type="entry name" value="YkuD"/>
    <property type="match status" value="1"/>
</dbReference>
<organism evidence="10 11">
    <name type="scientific">Aliiroseovarius halocynthiae</name>
    <dbReference type="NCBI Taxonomy" id="985055"/>
    <lineage>
        <taxon>Bacteria</taxon>
        <taxon>Pseudomonadati</taxon>
        <taxon>Pseudomonadota</taxon>
        <taxon>Alphaproteobacteria</taxon>
        <taxon>Rhodobacterales</taxon>
        <taxon>Paracoccaceae</taxon>
        <taxon>Aliiroseovarius</taxon>
    </lineage>
</organism>
<evidence type="ECO:0000256" key="7">
    <source>
        <dbReference type="PROSITE-ProRule" id="PRU01373"/>
    </source>
</evidence>
<gene>
    <name evidence="10" type="ORF">FIL88_13490</name>
</gene>
<evidence type="ECO:0000256" key="5">
    <source>
        <dbReference type="ARBA" id="ARBA00022984"/>
    </source>
</evidence>
<dbReference type="GO" id="GO:0004180">
    <property type="term" value="F:carboxypeptidase activity"/>
    <property type="evidence" value="ECO:0007669"/>
    <property type="project" value="UniProtKB-ARBA"/>
</dbReference>
<feature type="active site" description="Nucleophile" evidence="7">
    <location>
        <position position="155"/>
    </location>
</feature>
<dbReference type="Gene3D" id="2.40.440.10">
    <property type="entry name" value="L,D-transpeptidase catalytic domain-like"/>
    <property type="match status" value="1"/>
</dbReference>
<dbReference type="PROSITE" id="PS52029">
    <property type="entry name" value="LD_TPASE"/>
    <property type="match status" value="1"/>
</dbReference>
<comment type="similarity">
    <text evidence="2">Belongs to the YkuD family.</text>
</comment>
<dbReference type="OrthoDB" id="9809748at2"/>
<dbReference type="PANTHER" id="PTHR36699:SF1">
    <property type="entry name" value="L,D-TRANSPEPTIDASE YAFK-RELATED"/>
    <property type="match status" value="1"/>
</dbReference>
<keyword evidence="3" id="KW-0808">Transferase</keyword>
<dbReference type="RefSeq" id="WP_142854402.1">
    <property type="nucleotide sequence ID" value="NZ_FXWW01000008.1"/>
</dbReference>
<evidence type="ECO:0000256" key="3">
    <source>
        <dbReference type="ARBA" id="ARBA00022679"/>
    </source>
</evidence>
<keyword evidence="8" id="KW-0472">Membrane</keyword>
<accession>A0A545SN32</accession>
<keyword evidence="8" id="KW-0812">Transmembrane</keyword>
<dbReference type="GO" id="GO:0071555">
    <property type="term" value="P:cell wall organization"/>
    <property type="evidence" value="ECO:0007669"/>
    <property type="project" value="UniProtKB-UniRule"/>
</dbReference>
<dbReference type="GO" id="GO:0009252">
    <property type="term" value="P:peptidoglycan biosynthetic process"/>
    <property type="evidence" value="ECO:0007669"/>
    <property type="project" value="UniProtKB-UniPathway"/>
</dbReference>
<dbReference type="PANTHER" id="PTHR36699">
    <property type="entry name" value="LD-TRANSPEPTIDASE"/>
    <property type="match status" value="1"/>
</dbReference>
<dbReference type="Proteomes" id="UP000315816">
    <property type="component" value="Unassembled WGS sequence"/>
</dbReference>
<keyword evidence="5 7" id="KW-0573">Peptidoglycan synthesis</keyword>
<evidence type="ECO:0000256" key="4">
    <source>
        <dbReference type="ARBA" id="ARBA00022960"/>
    </source>
</evidence>
<feature type="transmembrane region" description="Helical" evidence="8">
    <location>
        <begin position="7"/>
        <end position="25"/>
    </location>
</feature>
<name>A0A545SN32_9RHOB</name>
<reference evidence="10 11" key="1">
    <citation type="submission" date="2019-06" db="EMBL/GenBank/DDBJ databases">
        <title>A novel species of marine bacteria.</title>
        <authorList>
            <person name="Wang Y."/>
        </authorList>
    </citation>
    <scope>NUCLEOTIDE SEQUENCE [LARGE SCALE GENOMIC DNA]</scope>
    <source>
        <strain evidence="10 11">MA1-10</strain>
    </source>
</reference>
<comment type="caution">
    <text evidence="10">The sequence shown here is derived from an EMBL/GenBank/DDBJ whole genome shotgun (WGS) entry which is preliminary data.</text>
</comment>